<dbReference type="PATRIC" id="fig|1449976.3.peg.3407"/>
<sequence>MWLSWREATQAALYGETGFFLRNSPAQHFRTSVHASPLFAGAVSRLLHEVDLALGEPDPLDVVDLGAGRAELLCGLAALAPGGLADRLRLTAVELAPRPEGLPAEIGWRRDVPQGITGLVIANEWLDNVPVDLVELTGQGPRLVLVDPVSGEQRLGGPPSAADLDWLARWWPLTGVGDRAEVGAPRDAAWAEVVRNMSRGVAVAVDYAHLRGARPAGGTLTGYRDGRQVRPVPDGATDITAHVALDACAAAAPGRSFLTTQRVALGALGVVSAPPSAQLAATDPAAYLRELASAGEAAELLDEHGLGGFGWLTQFVATFPKLPYRMTQ</sequence>
<proteinExistence type="predicted"/>
<evidence type="ECO:0000256" key="2">
    <source>
        <dbReference type="ARBA" id="ARBA00022679"/>
    </source>
</evidence>
<dbReference type="GO" id="GO:0032259">
    <property type="term" value="P:methylation"/>
    <property type="evidence" value="ECO:0007669"/>
    <property type="project" value="UniProtKB-KW"/>
</dbReference>
<dbReference type="eggNOG" id="COG1565">
    <property type="taxonomic scope" value="Bacteria"/>
</dbReference>
<organism evidence="3 4">
    <name type="scientific">Kutzneria albida DSM 43870</name>
    <dbReference type="NCBI Taxonomy" id="1449976"/>
    <lineage>
        <taxon>Bacteria</taxon>
        <taxon>Bacillati</taxon>
        <taxon>Actinomycetota</taxon>
        <taxon>Actinomycetes</taxon>
        <taxon>Pseudonocardiales</taxon>
        <taxon>Pseudonocardiaceae</taxon>
        <taxon>Kutzneria</taxon>
    </lineage>
</organism>
<gene>
    <name evidence="3" type="ORF">KALB_3388</name>
</gene>
<dbReference type="AlphaFoldDB" id="W5W7Q5"/>
<keyword evidence="1" id="KW-0489">Methyltransferase</keyword>
<dbReference type="GO" id="GO:0035243">
    <property type="term" value="F:protein-arginine omega-N symmetric methyltransferase activity"/>
    <property type="evidence" value="ECO:0007669"/>
    <property type="project" value="TreeGrafter"/>
</dbReference>
<reference evidence="3 4" key="1">
    <citation type="journal article" date="2014" name="BMC Genomics">
        <title>Complete genome sequence of producer of the glycopeptide antibiotic Aculeximycin Kutzneria albida DSM 43870T, a representative of minor genus of Pseudonocardiaceae.</title>
        <authorList>
            <person name="Rebets Y."/>
            <person name="Tokovenko B."/>
            <person name="Lushchyk I."/>
            <person name="Ruckert C."/>
            <person name="Zaburannyi N."/>
            <person name="Bechthold A."/>
            <person name="Kalinowski J."/>
            <person name="Luzhetskyy A."/>
        </authorList>
    </citation>
    <scope>NUCLEOTIDE SEQUENCE [LARGE SCALE GENOMIC DNA]</scope>
    <source>
        <strain evidence="3">DSM 43870</strain>
    </source>
</reference>
<keyword evidence="4" id="KW-1185">Reference proteome</keyword>
<dbReference type="SUPFAM" id="SSF53335">
    <property type="entry name" value="S-adenosyl-L-methionine-dependent methyltransferases"/>
    <property type="match status" value="1"/>
</dbReference>
<evidence type="ECO:0000313" key="4">
    <source>
        <dbReference type="Proteomes" id="UP000019225"/>
    </source>
</evidence>
<protein>
    <recommendedName>
        <fullName evidence="5">SAM-dependent MidA family methyltransferase</fullName>
    </recommendedName>
</protein>
<dbReference type="KEGG" id="kal:KALB_3388"/>
<dbReference type="InterPro" id="IPR038375">
    <property type="entry name" value="NDUFAF7_sf"/>
</dbReference>
<dbReference type="InterPro" id="IPR029063">
    <property type="entry name" value="SAM-dependent_MTases_sf"/>
</dbReference>
<dbReference type="PANTHER" id="PTHR12049">
    <property type="entry name" value="PROTEIN ARGININE METHYLTRANSFERASE NDUFAF7, MITOCHONDRIAL"/>
    <property type="match status" value="1"/>
</dbReference>
<dbReference type="HOGENOM" id="CLU_046703_0_0_11"/>
<name>W5W7Q5_9PSEU</name>
<evidence type="ECO:0000256" key="1">
    <source>
        <dbReference type="ARBA" id="ARBA00022603"/>
    </source>
</evidence>
<evidence type="ECO:0000313" key="3">
    <source>
        <dbReference type="EMBL" id="AHH96755.1"/>
    </source>
</evidence>
<dbReference type="InterPro" id="IPR003788">
    <property type="entry name" value="NDUFAF7"/>
</dbReference>
<evidence type="ECO:0008006" key="5">
    <source>
        <dbReference type="Google" id="ProtNLM"/>
    </source>
</evidence>
<dbReference type="Gene3D" id="3.40.50.12710">
    <property type="match status" value="1"/>
</dbReference>
<dbReference type="PANTHER" id="PTHR12049:SF7">
    <property type="entry name" value="PROTEIN ARGININE METHYLTRANSFERASE NDUFAF7, MITOCHONDRIAL"/>
    <property type="match status" value="1"/>
</dbReference>
<accession>W5W7Q5</accession>
<dbReference type="Proteomes" id="UP000019225">
    <property type="component" value="Chromosome"/>
</dbReference>
<dbReference type="EMBL" id="CP007155">
    <property type="protein sequence ID" value="AHH96755.1"/>
    <property type="molecule type" value="Genomic_DNA"/>
</dbReference>
<dbReference type="Pfam" id="PF02636">
    <property type="entry name" value="Methyltransf_28"/>
    <property type="match status" value="1"/>
</dbReference>
<keyword evidence="2" id="KW-0808">Transferase</keyword>
<dbReference type="STRING" id="1449976.KALB_3388"/>
<dbReference type="OrthoDB" id="4856867at2"/>